<dbReference type="Pfam" id="PF05057">
    <property type="entry name" value="DUF676"/>
    <property type="match status" value="1"/>
</dbReference>
<dbReference type="PANTHER" id="PTHR34043">
    <property type="entry name" value="ALPHA/BETA-HYDROLASES SUPERFAMILY PROTEIN"/>
    <property type="match status" value="1"/>
</dbReference>
<dbReference type="Gene3D" id="3.40.50.1820">
    <property type="entry name" value="alpha/beta hydrolase"/>
    <property type="match status" value="1"/>
</dbReference>
<dbReference type="RefSeq" id="XP_024663203.1">
    <property type="nucleotide sequence ID" value="XM_024807435.1"/>
</dbReference>
<dbReference type="STRING" id="45607.A0A2T0FE65"/>
<dbReference type="InterPro" id="IPR029058">
    <property type="entry name" value="AB_hydrolase_fold"/>
</dbReference>
<evidence type="ECO:0000313" key="3">
    <source>
        <dbReference type="EMBL" id="PRT53257.1"/>
    </source>
</evidence>
<dbReference type="InterPro" id="IPR007751">
    <property type="entry name" value="DUF676_lipase-like"/>
</dbReference>
<comment type="similarity">
    <text evidence="1">Belongs to the putative lipase ROG1 family.</text>
</comment>
<reference evidence="3 4" key="1">
    <citation type="submission" date="2017-04" db="EMBL/GenBank/DDBJ databases">
        <title>Genome sequencing of [Candida] sorbophila.</title>
        <authorList>
            <person name="Ahn J.O."/>
        </authorList>
    </citation>
    <scope>NUCLEOTIDE SEQUENCE [LARGE SCALE GENOMIC DNA]</scope>
    <source>
        <strain evidence="3 4">DS02</strain>
    </source>
</reference>
<gene>
    <name evidence="3" type="ORF">B9G98_00877</name>
</gene>
<name>A0A2T0FE65_9ASCO</name>
<dbReference type="SUPFAM" id="SSF53474">
    <property type="entry name" value="alpha/beta-Hydrolases"/>
    <property type="match status" value="1"/>
</dbReference>
<evidence type="ECO:0000313" key="4">
    <source>
        <dbReference type="Proteomes" id="UP000238350"/>
    </source>
</evidence>
<sequence>MARRQFLIDEFKALRKSYRAPKYPIFLCHGLFGFDTLRFPGGKLDYWYNIPETLEKYGAKVEVGRVPPVASIHDRAQILYDSISGKEELRKVNLIAHSMGGLDARYLIAKLAAKRIQVLSLTTISTPHHGTSAADVFFDVTSKLPTAFGALAQLSTTSMAEFNKNVLDDPTVKYFSYGARFFPNWVSWLRVPWGIIYRKEGDNDGLVSCKSAEWGEYQGTLDNCDHWDVINLTHLKPRALRNAQFHAPLMYLHVMDQLSAHGF</sequence>
<evidence type="ECO:0000256" key="1">
    <source>
        <dbReference type="ARBA" id="ARBA00007920"/>
    </source>
</evidence>
<dbReference type="EMBL" id="NDIQ01000001">
    <property type="protein sequence ID" value="PRT53257.1"/>
    <property type="molecule type" value="Genomic_DNA"/>
</dbReference>
<proteinExistence type="inferred from homology"/>
<keyword evidence="4" id="KW-1185">Reference proteome</keyword>
<protein>
    <submittedName>
        <fullName evidence="3">Lipase 2</fullName>
    </submittedName>
</protein>
<organism evidence="3 4">
    <name type="scientific">Wickerhamiella sorbophila</name>
    <dbReference type="NCBI Taxonomy" id="45607"/>
    <lineage>
        <taxon>Eukaryota</taxon>
        <taxon>Fungi</taxon>
        <taxon>Dikarya</taxon>
        <taxon>Ascomycota</taxon>
        <taxon>Saccharomycotina</taxon>
        <taxon>Dipodascomycetes</taxon>
        <taxon>Dipodascales</taxon>
        <taxon>Trichomonascaceae</taxon>
        <taxon>Wickerhamiella</taxon>
    </lineage>
</organism>
<accession>A0A2T0FE65</accession>
<dbReference type="OrthoDB" id="5592486at2759"/>
<evidence type="ECO:0000259" key="2">
    <source>
        <dbReference type="Pfam" id="PF05057"/>
    </source>
</evidence>
<dbReference type="PANTHER" id="PTHR34043:SF3">
    <property type="entry name" value="ALPHA_BETA-HYDROLASES SUPERFAMILY PROTEIN"/>
    <property type="match status" value="1"/>
</dbReference>
<dbReference type="AlphaFoldDB" id="A0A2T0FE65"/>
<feature type="domain" description="DUF676" evidence="2">
    <location>
        <begin position="83"/>
        <end position="146"/>
    </location>
</feature>
<comment type="caution">
    <text evidence="3">The sequence shown here is derived from an EMBL/GenBank/DDBJ whole genome shotgun (WGS) entry which is preliminary data.</text>
</comment>
<dbReference type="GeneID" id="36514626"/>
<dbReference type="Proteomes" id="UP000238350">
    <property type="component" value="Unassembled WGS sequence"/>
</dbReference>